<organism evidence="1 2">
    <name type="scientific">Gracilibacillus halotolerans</name>
    <dbReference type="NCBI Taxonomy" id="74386"/>
    <lineage>
        <taxon>Bacteria</taxon>
        <taxon>Bacillati</taxon>
        <taxon>Bacillota</taxon>
        <taxon>Bacilli</taxon>
        <taxon>Bacillales</taxon>
        <taxon>Bacillaceae</taxon>
        <taxon>Gracilibacillus</taxon>
    </lineage>
</organism>
<dbReference type="AlphaFoldDB" id="A0A841RKL4"/>
<gene>
    <name evidence="1" type="ORF">GGQ92_002065</name>
</gene>
<comment type="caution">
    <text evidence="1">The sequence shown here is derived from an EMBL/GenBank/DDBJ whole genome shotgun (WGS) entry which is preliminary data.</text>
</comment>
<dbReference type="Proteomes" id="UP000572212">
    <property type="component" value="Unassembled WGS sequence"/>
</dbReference>
<dbReference type="EMBL" id="JACHON010000009">
    <property type="protein sequence ID" value="MBB6513261.1"/>
    <property type="molecule type" value="Genomic_DNA"/>
</dbReference>
<accession>A0A841RKL4</accession>
<evidence type="ECO:0000313" key="1">
    <source>
        <dbReference type="EMBL" id="MBB6513261.1"/>
    </source>
</evidence>
<reference evidence="1 2" key="1">
    <citation type="submission" date="2020-08" db="EMBL/GenBank/DDBJ databases">
        <title>Genomic Encyclopedia of Type Strains, Phase IV (KMG-IV): sequencing the most valuable type-strain genomes for metagenomic binning, comparative biology and taxonomic classification.</title>
        <authorList>
            <person name="Goeker M."/>
        </authorList>
    </citation>
    <scope>NUCLEOTIDE SEQUENCE [LARGE SCALE GENOMIC DNA]</scope>
    <source>
        <strain evidence="1 2">DSM 11805</strain>
    </source>
</reference>
<keyword evidence="2" id="KW-1185">Reference proteome</keyword>
<name>A0A841RKL4_9BACI</name>
<dbReference type="RefSeq" id="WP_184248115.1">
    <property type="nucleotide sequence ID" value="NZ_BAAACU010000055.1"/>
</dbReference>
<sequence>MVSVAPRLIISTQKLYNDLGTQPIFEISEKVQAGEELLEDLVVFHNPHATRPFNVSSFYHPKLAHFSGVSTDIPHRTLLQREVIVIGNSMVGQ</sequence>
<evidence type="ECO:0000313" key="2">
    <source>
        <dbReference type="Proteomes" id="UP000572212"/>
    </source>
</evidence>
<protein>
    <submittedName>
        <fullName evidence="1">Uncharacterized protein</fullName>
    </submittedName>
</protein>
<proteinExistence type="predicted"/>